<dbReference type="OrthoDB" id="6846267at2759"/>
<feature type="domain" description="Carboxylesterase type B" evidence="7">
    <location>
        <begin position="1"/>
        <end position="216"/>
    </location>
</feature>
<protein>
    <recommendedName>
        <fullName evidence="6">Carboxylic ester hydrolase</fullName>
        <ecNumber evidence="6">3.1.1.-</ecNumber>
    </recommendedName>
</protein>
<gene>
    <name evidence="8" type="ORF">GWI33_021476</name>
</gene>
<evidence type="ECO:0000256" key="6">
    <source>
        <dbReference type="RuleBase" id="RU361235"/>
    </source>
</evidence>
<dbReference type="PROSITE" id="PS00122">
    <property type="entry name" value="CARBOXYLESTERASE_B_1"/>
    <property type="match status" value="1"/>
</dbReference>
<evidence type="ECO:0000256" key="5">
    <source>
        <dbReference type="ARBA" id="ARBA00023180"/>
    </source>
</evidence>
<proteinExistence type="inferred from homology"/>
<evidence type="ECO:0000256" key="4">
    <source>
        <dbReference type="ARBA" id="ARBA00023157"/>
    </source>
</evidence>
<dbReference type="InterPro" id="IPR019826">
    <property type="entry name" value="Carboxylesterase_B_AS"/>
</dbReference>
<accession>A0A834LYK9</accession>
<dbReference type="EMBL" id="JAACXV010014863">
    <property type="protein sequence ID" value="KAF7265106.1"/>
    <property type="molecule type" value="Genomic_DNA"/>
</dbReference>
<dbReference type="PANTHER" id="PTHR43142:SF1">
    <property type="entry name" value="CARBOXYLIC ESTER HYDROLASE"/>
    <property type="match status" value="1"/>
</dbReference>
<keyword evidence="9" id="KW-1185">Reference proteome</keyword>
<dbReference type="EC" id="3.1.1.-" evidence="6"/>
<evidence type="ECO:0000259" key="7">
    <source>
        <dbReference type="Pfam" id="PF00135"/>
    </source>
</evidence>
<dbReference type="InterPro" id="IPR002018">
    <property type="entry name" value="CarbesteraseB"/>
</dbReference>
<organism evidence="8 9">
    <name type="scientific">Rhynchophorus ferrugineus</name>
    <name type="common">Red palm weevil</name>
    <name type="synonym">Curculio ferrugineus</name>
    <dbReference type="NCBI Taxonomy" id="354439"/>
    <lineage>
        <taxon>Eukaryota</taxon>
        <taxon>Metazoa</taxon>
        <taxon>Ecdysozoa</taxon>
        <taxon>Arthropoda</taxon>
        <taxon>Hexapoda</taxon>
        <taxon>Insecta</taxon>
        <taxon>Pterygota</taxon>
        <taxon>Neoptera</taxon>
        <taxon>Endopterygota</taxon>
        <taxon>Coleoptera</taxon>
        <taxon>Polyphaga</taxon>
        <taxon>Cucujiformia</taxon>
        <taxon>Curculionidae</taxon>
        <taxon>Dryophthorinae</taxon>
        <taxon>Rhynchophorus</taxon>
    </lineage>
</organism>
<comment type="caution">
    <text evidence="8">The sequence shown here is derived from an EMBL/GenBank/DDBJ whole genome shotgun (WGS) entry which is preliminary data.</text>
</comment>
<evidence type="ECO:0000313" key="8">
    <source>
        <dbReference type="EMBL" id="KAF7265106.1"/>
    </source>
</evidence>
<dbReference type="Gene3D" id="3.40.50.1820">
    <property type="entry name" value="alpha/beta hydrolase"/>
    <property type="match status" value="1"/>
</dbReference>
<evidence type="ECO:0000256" key="1">
    <source>
        <dbReference type="ARBA" id="ARBA00005964"/>
    </source>
</evidence>
<keyword evidence="5" id="KW-0325">Glycoprotein</keyword>
<dbReference type="PANTHER" id="PTHR43142">
    <property type="entry name" value="CARBOXYLIC ESTER HYDROLASE"/>
    <property type="match status" value="1"/>
</dbReference>
<dbReference type="SUPFAM" id="SSF53474">
    <property type="entry name" value="alpha/beta-Hydrolases"/>
    <property type="match status" value="1"/>
</dbReference>
<keyword evidence="2" id="KW-0719">Serine esterase</keyword>
<keyword evidence="4" id="KW-1015">Disulfide bond</keyword>
<evidence type="ECO:0000313" key="9">
    <source>
        <dbReference type="Proteomes" id="UP000625711"/>
    </source>
</evidence>
<name>A0A834LYK9_RHYFE</name>
<dbReference type="Proteomes" id="UP000625711">
    <property type="component" value="Unassembled WGS sequence"/>
</dbReference>
<dbReference type="InterPro" id="IPR029058">
    <property type="entry name" value="AB_hydrolase_fold"/>
</dbReference>
<sequence>WADVLDASVDQKRICFQLYSDYPEETEDCLILNVFVPQNINATNLPVMVFIHGGGFISGSGLTSGPEGYYAPNFWMQNGVILVTLNYRLGVFGFFSTGDDVIPGNNGLKDQVLALKWVKRNIAAFGGDSDKVLIFGQSAGSASVGYLLLSPSASGLFRSAILQSGTPLCPWAYQRNQTSISYKTASFIDSQFETSRDSSKLLEVLQSVEARTIDAAGLSFANWV</sequence>
<feature type="non-terminal residue" evidence="8">
    <location>
        <position position="1"/>
    </location>
</feature>
<reference evidence="8" key="1">
    <citation type="submission" date="2020-08" db="EMBL/GenBank/DDBJ databases">
        <title>Genome sequencing and assembly of the red palm weevil Rhynchophorus ferrugineus.</title>
        <authorList>
            <person name="Dias G.B."/>
            <person name="Bergman C.M."/>
            <person name="Manee M."/>
        </authorList>
    </citation>
    <scope>NUCLEOTIDE SEQUENCE</scope>
    <source>
        <strain evidence="8">AA-2017</strain>
        <tissue evidence="8">Whole larva</tissue>
    </source>
</reference>
<evidence type="ECO:0000256" key="2">
    <source>
        <dbReference type="ARBA" id="ARBA00022487"/>
    </source>
</evidence>
<dbReference type="Pfam" id="PF00135">
    <property type="entry name" value="COesterase"/>
    <property type="match status" value="1"/>
</dbReference>
<keyword evidence="3 6" id="KW-0378">Hydrolase</keyword>
<dbReference type="GO" id="GO:0052689">
    <property type="term" value="F:carboxylic ester hydrolase activity"/>
    <property type="evidence" value="ECO:0007669"/>
    <property type="project" value="UniProtKB-KW"/>
</dbReference>
<dbReference type="AlphaFoldDB" id="A0A834LYK9"/>
<comment type="similarity">
    <text evidence="1 6">Belongs to the type-B carboxylesterase/lipase family.</text>
</comment>
<evidence type="ECO:0000256" key="3">
    <source>
        <dbReference type="ARBA" id="ARBA00022801"/>
    </source>
</evidence>